<reference evidence="2 3" key="1">
    <citation type="submission" date="2022-12" db="EMBL/GenBank/DDBJ databases">
        <title>Polyphasic characterization of Geotalea uranireducens NIT-SL11 newly isolated from a complex of sewage sludge and microbially reduced graphene oxide.</title>
        <authorList>
            <person name="Xie L."/>
            <person name="Yoshida N."/>
            <person name="Meng L."/>
        </authorList>
    </citation>
    <scope>NUCLEOTIDE SEQUENCE [LARGE SCALE GENOMIC DNA]</scope>
    <source>
        <strain evidence="2 3">NIT-SL11</strain>
    </source>
</reference>
<protein>
    <recommendedName>
        <fullName evidence="4">DUF2635 domain-containing protein</fullName>
    </recommendedName>
</protein>
<sequence length="76" mass="8315">MAKTDTNYRYSGPLTGVTLDDGREVMLHPGGEISLPANNHYVKALVAQRLLTEVPKQSPVQEVPKPQTKKEEPSAS</sequence>
<evidence type="ECO:0000313" key="3">
    <source>
        <dbReference type="Proteomes" id="UP001317705"/>
    </source>
</evidence>
<accession>A0ABM8EJA0</accession>
<dbReference type="Proteomes" id="UP001317705">
    <property type="component" value="Chromosome"/>
</dbReference>
<dbReference type="EMBL" id="AP027151">
    <property type="protein sequence ID" value="BDV42438.1"/>
    <property type="molecule type" value="Genomic_DNA"/>
</dbReference>
<dbReference type="RefSeq" id="WP_282002887.1">
    <property type="nucleotide sequence ID" value="NZ_AP027151.1"/>
</dbReference>
<feature type="region of interest" description="Disordered" evidence="1">
    <location>
        <begin position="53"/>
        <end position="76"/>
    </location>
</feature>
<evidence type="ECO:0008006" key="4">
    <source>
        <dbReference type="Google" id="ProtNLM"/>
    </source>
</evidence>
<proteinExistence type="predicted"/>
<keyword evidence="3" id="KW-1185">Reference proteome</keyword>
<name>A0ABM8EJA0_9BACT</name>
<organism evidence="2 3">
    <name type="scientific">Geotalea uraniireducens</name>
    <dbReference type="NCBI Taxonomy" id="351604"/>
    <lineage>
        <taxon>Bacteria</taxon>
        <taxon>Pseudomonadati</taxon>
        <taxon>Thermodesulfobacteriota</taxon>
        <taxon>Desulfuromonadia</taxon>
        <taxon>Geobacterales</taxon>
        <taxon>Geobacteraceae</taxon>
        <taxon>Geotalea</taxon>
    </lineage>
</organism>
<evidence type="ECO:0000256" key="1">
    <source>
        <dbReference type="SAM" id="MobiDB-lite"/>
    </source>
</evidence>
<gene>
    <name evidence="2" type="ORF">GURASL_13610</name>
</gene>
<evidence type="ECO:0000313" key="2">
    <source>
        <dbReference type="EMBL" id="BDV42438.1"/>
    </source>
</evidence>